<evidence type="ECO:0000313" key="5">
    <source>
        <dbReference type="EMBL" id="JAS91173.1"/>
    </source>
</evidence>
<feature type="domain" description="Helicase/UvrB N-terminal" evidence="2">
    <location>
        <begin position="10"/>
        <end position="95"/>
    </location>
</feature>
<dbReference type="InterPro" id="IPR006935">
    <property type="entry name" value="Helicase/UvrB_N"/>
</dbReference>
<feature type="non-terminal residue" evidence="4">
    <location>
        <position position="104"/>
    </location>
</feature>
<accession>A0A1B6IKY0</accession>
<evidence type="ECO:0000313" key="4">
    <source>
        <dbReference type="EMBL" id="JAS87578.1"/>
    </source>
</evidence>
<name>A0A1B6IKY0_9HEMI</name>
<organism evidence="4">
    <name type="scientific">Homalodisca liturata</name>
    <dbReference type="NCBI Taxonomy" id="320908"/>
    <lineage>
        <taxon>Eukaryota</taxon>
        <taxon>Metazoa</taxon>
        <taxon>Ecdysozoa</taxon>
        <taxon>Arthropoda</taxon>
        <taxon>Hexapoda</taxon>
        <taxon>Insecta</taxon>
        <taxon>Pterygota</taxon>
        <taxon>Neoptera</taxon>
        <taxon>Paraneoptera</taxon>
        <taxon>Hemiptera</taxon>
        <taxon>Auchenorrhyncha</taxon>
        <taxon>Membracoidea</taxon>
        <taxon>Cicadellidae</taxon>
        <taxon>Cicadellinae</taxon>
        <taxon>Proconiini</taxon>
        <taxon>Homalodisca</taxon>
    </lineage>
</organism>
<dbReference type="GO" id="GO:0016787">
    <property type="term" value="F:hydrolase activity"/>
    <property type="evidence" value="ECO:0007669"/>
    <property type="project" value="InterPro"/>
</dbReference>
<protein>
    <recommendedName>
        <fullName evidence="2">Helicase/UvrB N-terminal domain-containing protein</fullName>
    </recommendedName>
</protein>
<sequence>MEKFLKQKDQIKLQTFEENKKDQPIRLLIVGSSGCGKTTLLLNFIYNRLIPYSNLYVFSKSLEQDAYKKLQERFENIEKNLNKKISHFYNASEDIVHLSECKPN</sequence>
<dbReference type="AlphaFoldDB" id="A0A1B6IKY0"/>
<dbReference type="SUPFAM" id="SSF52540">
    <property type="entry name" value="P-loop containing nucleoside triphosphate hydrolases"/>
    <property type="match status" value="1"/>
</dbReference>
<evidence type="ECO:0000256" key="1">
    <source>
        <dbReference type="SAM" id="Coils"/>
    </source>
</evidence>
<dbReference type="EMBL" id="GECU01028657">
    <property type="protein sequence ID" value="JAS79049.1"/>
    <property type="molecule type" value="Transcribed_RNA"/>
</dbReference>
<feature type="coiled-coil region" evidence="1">
    <location>
        <begin position="60"/>
        <end position="87"/>
    </location>
</feature>
<dbReference type="GO" id="GO:0005524">
    <property type="term" value="F:ATP binding"/>
    <property type="evidence" value="ECO:0007669"/>
    <property type="project" value="InterPro"/>
</dbReference>
<dbReference type="Gene3D" id="3.40.50.300">
    <property type="entry name" value="P-loop containing nucleotide triphosphate hydrolases"/>
    <property type="match status" value="1"/>
</dbReference>
<dbReference type="GO" id="GO:0003677">
    <property type="term" value="F:DNA binding"/>
    <property type="evidence" value="ECO:0007669"/>
    <property type="project" value="InterPro"/>
</dbReference>
<proteinExistence type="predicted"/>
<dbReference type="EMBL" id="GECU01016533">
    <property type="protein sequence ID" value="JAS91173.1"/>
    <property type="molecule type" value="Transcribed_RNA"/>
</dbReference>
<evidence type="ECO:0000313" key="3">
    <source>
        <dbReference type="EMBL" id="JAS79049.1"/>
    </source>
</evidence>
<dbReference type="Pfam" id="PF04851">
    <property type="entry name" value="ResIII"/>
    <property type="match status" value="1"/>
</dbReference>
<keyword evidence="1" id="KW-0175">Coiled coil</keyword>
<evidence type="ECO:0000259" key="2">
    <source>
        <dbReference type="Pfam" id="PF04851"/>
    </source>
</evidence>
<reference evidence="4" key="1">
    <citation type="submission" date="2015-11" db="EMBL/GenBank/DDBJ databases">
        <title>De novo transcriptome assembly of four potential Pierce s Disease insect vectors from Arizona vineyards.</title>
        <authorList>
            <person name="Tassone E.E."/>
        </authorList>
    </citation>
    <scope>NUCLEOTIDE SEQUENCE</scope>
</reference>
<gene>
    <name evidence="5" type="ORF">g.8996</name>
    <name evidence="4" type="ORF">g.8999</name>
    <name evidence="3" type="ORF">g.9002</name>
</gene>
<dbReference type="InterPro" id="IPR027417">
    <property type="entry name" value="P-loop_NTPase"/>
</dbReference>
<dbReference type="EMBL" id="GECU01020128">
    <property type="protein sequence ID" value="JAS87578.1"/>
    <property type="molecule type" value="Transcribed_RNA"/>
</dbReference>